<comment type="similarity">
    <text evidence="6">Belongs to the GART family.</text>
</comment>
<evidence type="ECO:0000256" key="2">
    <source>
        <dbReference type="ARBA" id="ARBA00012254"/>
    </source>
</evidence>
<dbReference type="Pfam" id="PF00551">
    <property type="entry name" value="Formyl_trans_N"/>
    <property type="match status" value="1"/>
</dbReference>
<dbReference type="EMBL" id="CAJHIT010000008">
    <property type="protein sequence ID" value="CAD6503926.1"/>
    <property type="molecule type" value="Genomic_DNA"/>
</dbReference>
<protein>
    <recommendedName>
        <fullName evidence="3">Phosphoribosylglycinamide formyltransferase</fullName>
        <ecNumber evidence="2">2.1.2.2</ecNumber>
    </recommendedName>
    <alternativeName>
        <fullName evidence="8">5'-phosphoribosylglycinamide transformylase</fullName>
    </alternativeName>
    <alternativeName>
        <fullName evidence="7">GAR transformylase</fullName>
    </alternativeName>
</protein>
<evidence type="ECO:0000256" key="5">
    <source>
        <dbReference type="ARBA" id="ARBA00022755"/>
    </source>
</evidence>
<dbReference type="GO" id="GO:0004644">
    <property type="term" value="F:phosphoribosylglycinamide formyltransferase activity"/>
    <property type="evidence" value="ECO:0007669"/>
    <property type="project" value="UniProtKB-EC"/>
</dbReference>
<comment type="caution">
    <text evidence="11">The sequence shown here is derived from an EMBL/GenBank/DDBJ whole genome shotgun (WGS) entry which is preliminary data.</text>
</comment>
<reference evidence="11" key="1">
    <citation type="submission" date="2020-10" db="EMBL/GenBank/DDBJ databases">
        <authorList>
            <person name="Muller C M."/>
        </authorList>
    </citation>
    <scope>NUCLEOTIDE SEQUENCE</scope>
    <source>
        <strain evidence="11">THUN-12</strain>
    </source>
</reference>
<feature type="domain" description="Formyl transferase N-terminal" evidence="10">
    <location>
        <begin position="8"/>
        <end position="208"/>
    </location>
</feature>
<evidence type="ECO:0000313" key="12">
    <source>
        <dbReference type="Proteomes" id="UP000683417"/>
    </source>
</evidence>
<evidence type="ECO:0000256" key="8">
    <source>
        <dbReference type="ARBA" id="ARBA00041682"/>
    </source>
</evidence>
<dbReference type="NCBIfam" id="TIGR00639">
    <property type="entry name" value="PurN"/>
    <property type="match status" value="1"/>
</dbReference>
<comment type="pathway">
    <text evidence="1">Purine metabolism; IMP biosynthesis via de novo pathway; N(2)-formyl-N(1)-(5-phospho-D-ribosyl)glycinamide from N(1)-(5-phospho-D-ribosyl)glycinamide (10-formyl THF route): step 1/1.</text>
</comment>
<dbReference type="EC" id="2.1.2.2" evidence="2"/>
<name>A0A9W4D4G5_BLUGR</name>
<keyword evidence="5" id="KW-0658">Purine biosynthesis</keyword>
<evidence type="ECO:0000256" key="1">
    <source>
        <dbReference type="ARBA" id="ARBA00005054"/>
    </source>
</evidence>
<dbReference type="AlphaFoldDB" id="A0A9W4D4G5"/>
<dbReference type="FunFam" id="3.40.50.170:FF:000009">
    <property type="entry name" value="Phosphoribosylglycinamide formyltransferase (Eurofung)"/>
    <property type="match status" value="1"/>
</dbReference>
<dbReference type="Proteomes" id="UP000683417">
    <property type="component" value="Unassembled WGS sequence"/>
</dbReference>
<dbReference type="GO" id="GO:0005737">
    <property type="term" value="C:cytoplasm"/>
    <property type="evidence" value="ECO:0007669"/>
    <property type="project" value="TreeGrafter"/>
</dbReference>
<accession>A0A9W4D4G5</accession>
<evidence type="ECO:0000256" key="4">
    <source>
        <dbReference type="ARBA" id="ARBA00022679"/>
    </source>
</evidence>
<organism evidence="11 12">
    <name type="scientific">Blumeria graminis f. sp. triticale</name>
    <dbReference type="NCBI Taxonomy" id="1689686"/>
    <lineage>
        <taxon>Eukaryota</taxon>
        <taxon>Fungi</taxon>
        <taxon>Dikarya</taxon>
        <taxon>Ascomycota</taxon>
        <taxon>Pezizomycotina</taxon>
        <taxon>Leotiomycetes</taxon>
        <taxon>Erysiphales</taxon>
        <taxon>Erysiphaceae</taxon>
        <taxon>Blumeria</taxon>
    </lineage>
</organism>
<evidence type="ECO:0000313" key="11">
    <source>
        <dbReference type="EMBL" id="CAD6503926.1"/>
    </source>
</evidence>
<evidence type="ECO:0000256" key="3">
    <source>
        <dbReference type="ARBA" id="ARBA00022076"/>
    </source>
</evidence>
<dbReference type="InterPro" id="IPR002376">
    <property type="entry name" value="Formyl_transf_N"/>
</dbReference>
<dbReference type="PANTHER" id="PTHR43369:SF2">
    <property type="entry name" value="PHOSPHORIBOSYLGLYCINAMIDE FORMYLTRANSFERASE"/>
    <property type="match status" value="1"/>
</dbReference>
<evidence type="ECO:0000256" key="6">
    <source>
        <dbReference type="ARBA" id="ARBA00038440"/>
    </source>
</evidence>
<proteinExistence type="inferred from homology"/>
<dbReference type="GO" id="GO:0006189">
    <property type="term" value="P:'de novo' IMP biosynthetic process"/>
    <property type="evidence" value="ECO:0007669"/>
    <property type="project" value="InterPro"/>
</dbReference>
<evidence type="ECO:0000259" key="10">
    <source>
        <dbReference type="Pfam" id="PF00551"/>
    </source>
</evidence>
<evidence type="ECO:0000256" key="7">
    <source>
        <dbReference type="ARBA" id="ARBA00041324"/>
    </source>
</evidence>
<sequence>MGNPLVTRATVLISGEGSNLQAIIDATDSILSHLKIVRVISNRAKVNGIKRAHAAGIPTAYHNLISGKYQAAGEKNKDVRDAARYKYDQDLSRLILADNPHIVICAGFMHVLTPIFLESMKEREIPVINLHPALHGRYDGTNAIQRAFDDFQAGKLANNKTGVMIHYVIGEVDRGEVIIQREVECQIEETLHEFENRMHSIEHQLIVEGTVLAIEKIWNRKNELEIS</sequence>
<evidence type="ECO:0000256" key="9">
    <source>
        <dbReference type="ARBA" id="ARBA00047664"/>
    </source>
</evidence>
<dbReference type="InterPro" id="IPR004607">
    <property type="entry name" value="GART"/>
</dbReference>
<gene>
    <name evidence="11" type="ORF">BGTH12_LOCUS5284</name>
</gene>
<comment type="catalytic activity">
    <reaction evidence="9">
        <text>N(1)-(5-phospho-beta-D-ribosyl)glycinamide + (6R)-10-formyltetrahydrofolate = N(2)-formyl-N(1)-(5-phospho-beta-D-ribosyl)glycinamide + (6S)-5,6,7,8-tetrahydrofolate + H(+)</text>
        <dbReference type="Rhea" id="RHEA:15053"/>
        <dbReference type="ChEBI" id="CHEBI:15378"/>
        <dbReference type="ChEBI" id="CHEBI:57453"/>
        <dbReference type="ChEBI" id="CHEBI:143788"/>
        <dbReference type="ChEBI" id="CHEBI:147286"/>
        <dbReference type="ChEBI" id="CHEBI:195366"/>
        <dbReference type="EC" id="2.1.2.2"/>
    </reaction>
</comment>
<dbReference type="PANTHER" id="PTHR43369">
    <property type="entry name" value="PHOSPHORIBOSYLGLYCINAMIDE FORMYLTRANSFERASE"/>
    <property type="match status" value="1"/>
</dbReference>
<keyword evidence="4" id="KW-0808">Transferase</keyword>